<gene>
    <name evidence="1" type="ORF">LSH36_344g04032</name>
</gene>
<protein>
    <submittedName>
        <fullName evidence="1">Uncharacterized protein</fullName>
    </submittedName>
</protein>
<reference evidence="1" key="1">
    <citation type="journal article" date="2023" name="Mol. Biol. Evol.">
        <title>Third-Generation Sequencing Reveals the Adaptive Role of the Epigenome in Three Deep-Sea Polychaetes.</title>
        <authorList>
            <person name="Perez M."/>
            <person name="Aroh O."/>
            <person name="Sun Y."/>
            <person name="Lan Y."/>
            <person name="Juniper S.K."/>
            <person name="Young C.R."/>
            <person name="Angers B."/>
            <person name="Qian P.Y."/>
        </authorList>
    </citation>
    <scope>NUCLEOTIDE SEQUENCE</scope>
    <source>
        <strain evidence="1">P08H-3</strain>
    </source>
</reference>
<name>A0AAD9JF18_9ANNE</name>
<sequence length="39" mass="4893">MFIWRDYLARRHLVVSLDMFHDVCSYWLGYNIRWQATND</sequence>
<evidence type="ECO:0000313" key="2">
    <source>
        <dbReference type="Proteomes" id="UP001208570"/>
    </source>
</evidence>
<dbReference type="AlphaFoldDB" id="A0AAD9JF18"/>
<dbReference type="EMBL" id="JAODUP010000344">
    <property type="protein sequence ID" value="KAK2151968.1"/>
    <property type="molecule type" value="Genomic_DNA"/>
</dbReference>
<feature type="non-terminal residue" evidence="1">
    <location>
        <position position="1"/>
    </location>
</feature>
<keyword evidence="2" id="KW-1185">Reference proteome</keyword>
<organism evidence="1 2">
    <name type="scientific">Paralvinella palmiformis</name>
    <dbReference type="NCBI Taxonomy" id="53620"/>
    <lineage>
        <taxon>Eukaryota</taxon>
        <taxon>Metazoa</taxon>
        <taxon>Spiralia</taxon>
        <taxon>Lophotrochozoa</taxon>
        <taxon>Annelida</taxon>
        <taxon>Polychaeta</taxon>
        <taxon>Sedentaria</taxon>
        <taxon>Canalipalpata</taxon>
        <taxon>Terebellida</taxon>
        <taxon>Terebelliformia</taxon>
        <taxon>Alvinellidae</taxon>
        <taxon>Paralvinella</taxon>
    </lineage>
</organism>
<dbReference type="Proteomes" id="UP001208570">
    <property type="component" value="Unassembled WGS sequence"/>
</dbReference>
<proteinExistence type="predicted"/>
<accession>A0AAD9JF18</accession>
<evidence type="ECO:0000313" key="1">
    <source>
        <dbReference type="EMBL" id="KAK2151968.1"/>
    </source>
</evidence>
<comment type="caution">
    <text evidence="1">The sequence shown here is derived from an EMBL/GenBank/DDBJ whole genome shotgun (WGS) entry which is preliminary data.</text>
</comment>